<keyword evidence="15" id="KW-1185">Reference proteome</keyword>
<dbReference type="Proteomes" id="UP001107558">
    <property type="component" value="Chromosome 1"/>
</dbReference>
<protein>
    <recommendedName>
        <fullName evidence="9">tRNA-specific adenosine deaminase 1</fullName>
        <ecNumber evidence="8">3.5.4.34</ecNumber>
    </recommendedName>
    <alternativeName>
        <fullName evidence="10">tRNA-specific adenosine-37 deaminase</fullName>
    </alternativeName>
</protein>
<evidence type="ECO:0000256" key="6">
    <source>
        <dbReference type="ARBA" id="ARBA00037784"/>
    </source>
</evidence>
<feature type="compositionally biased region" description="Basic and acidic residues" evidence="12">
    <location>
        <begin position="143"/>
        <end position="167"/>
    </location>
</feature>
<evidence type="ECO:0000256" key="12">
    <source>
        <dbReference type="SAM" id="MobiDB-lite"/>
    </source>
</evidence>
<comment type="cofactor">
    <cofactor evidence="5">
        <name>1D-myo-inositol hexakisphosphate</name>
        <dbReference type="ChEBI" id="CHEBI:58130"/>
    </cofactor>
</comment>
<evidence type="ECO:0000259" key="13">
    <source>
        <dbReference type="PROSITE" id="PS50141"/>
    </source>
</evidence>
<gene>
    <name evidence="14" type="ORF">PVAND_012636</name>
</gene>
<evidence type="ECO:0000256" key="9">
    <source>
        <dbReference type="ARBA" id="ARBA00040502"/>
    </source>
</evidence>
<evidence type="ECO:0000313" key="14">
    <source>
        <dbReference type="EMBL" id="KAG5683350.1"/>
    </source>
</evidence>
<comment type="caution">
    <text evidence="14">The sequence shown here is derived from an EMBL/GenBank/DDBJ whole genome shotgun (WGS) entry which is preliminary data.</text>
</comment>
<evidence type="ECO:0000256" key="2">
    <source>
        <dbReference type="ARBA" id="ARBA00022723"/>
    </source>
</evidence>
<dbReference type="EMBL" id="JADBJN010000001">
    <property type="protein sequence ID" value="KAG5683350.1"/>
    <property type="molecule type" value="Genomic_DNA"/>
</dbReference>
<evidence type="ECO:0000256" key="10">
    <source>
        <dbReference type="ARBA" id="ARBA00041760"/>
    </source>
</evidence>
<evidence type="ECO:0000256" key="8">
    <source>
        <dbReference type="ARBA" id="ARBA00038940"/>
    </source>
</evidence>
<name>A0A9J6CP13_POLVA</name>
<proteinExistence type="inferred from homology"/>
<dbReference type="PANTHER" id="PTHR46516:SF1">
    <property type="entry name" value="TRNA-SPECIFIC ADENOSINE DEAMINASE 1"/>
    <property type="match status" value="1"/>
</dbReference>
<keyword evidence="4" id="KW-0862">Zinc</keyword>
<keyword evidence="3" id="KW-0378">Hydrolase</keyword>
<dbReference type="OrthoDB" id="416253at2759"/>
<evidence type="ECO:0000256" key="5">
    <source>
        <dbReference type="ARBA" id="ARBA00037026"/>
    </source>
</evidence>
<evidence type="ECO:0000256" key="3">
    <source>
        <dbReference type="ARBA" id="ARBA00022801"/>
    </source>
</evidence>
<dbReference type="EC" id="3.5.4.34" evidence="8"/>
<sequence>MVMEQSDLANKISEVCLNFYNNLPNAKRVIKNSEWTILSAIVMERDATFEVVSLGSGTKCIGGNMLSANGDILNDFHAEVIARRAFIRFLIHQIHAVKLRDEQSIFRIDDDNKRFKLKDNVKFHMFTTSTPCGDASIYATSDNPRDNNNEKEGGGGDKNDNDEPDTKRIKLCTSLPDGFTGAKLMFDEDVEDLMEQTEGKIRIKPGKGDRTMSLSCSDKIARWNLMGLQGCMLSSLIDPIYLESIVLCDGTSFNHAAMERAIWKRFKGADKLLQHPFKLNTPKVLIANNKLKFIFARNDKDRVNPSSNSIIYSKIPETMRPLEIGVSGKRQGVTKKHLQTRKAHLKISKIELFTEYMSILNEFSELKAHLYSDAINSDDLCYKDVKTLPKNEYYVQWKRLRIELLPNWTTKNENLLNFKSYFITPSSHTTNNTTIAVELK</sequence>
<keyword evidence="1" id="KW-0819">tRNA processing</keyword>
<keyword evidence="2" id="KW-0479">Metal-binding</keyword>
<dbReference type="AlphaFoldDB" id="A0A9J6CP13"/>
<comment type="similarity">
    <text evidence="7">Belongs to the ADAT1 family.</text>
</comment>
<dbReference type="InterPro" id="IPR002466">
    <property type="entry name" value="A_deamin"/>
</dbReference>
<dbReference type="PROSITE" id="PS50141">
    <property type="entry name" value="A_DEAMIN_EDITASE"/>
    <property type="match status" value="1"/>
</dbReference>
<feature type="domain" description="A to I editase" evidence="13">
    <location>
        <begin position="53"/>
        <end position="284"/>
    </location>
</feature>
<evidence type="ECO:0000256" key="11">
    <source>
        <dbReference type="ARBA" id="ARBA00047635"/>
    </source>
</evidence>
<evidence type="ECO:0000256" key="7">
    <source>
        <dbReference type="ARBA" id="ARBA00038326"/>
    </source>
</evidence>
<comment type="catalytic activity">
    <reaction evidence="11">
        <text>adenosine(37) in tRNA(Ala) + H2O + H(+) = inosine(37) in tRNA(Ala) + NH4(+)</text>
        <dbReference type="Rhea" id="RHEA:50968"/>
        <dbReference type="Rhea" id="RHEA-COMP:12855"/>
        <dbReference type="Rhea" id="RHEA-COMP:12856"/>
        <dbReference type="ChEBI" id="CHEBI:15377"/>
        <dbReference type="ChEBI" id="CHEBI:15378"/>
        <dbReference type="ChEBI" id="CHEBI:28938"/>
        <dbReference type="ChEBI" id="CHEBI:74411"/>
        <dbReference type="ChEBI" id="CHEBI:82852"/>
        <dbReference type="EC" id="3.5.4.34"/>
    </reaction>
</comment>
<dbReference type="GO" id="GO:0003723">
    <property type="term" value="F:RNA binding"/>
    <property type="evidence" value="ECO:0007669"/>
    <property type="project" value="InterPro"/>
</dbReference>
<reference evidence="14" key="1">
    <citation type="submission" date="2021-03" db="EMBL/GenBank/DDBJ databases">
        <title>Chromosome level genome of the anhydrobiotic midge Polypedilum vanderplanki.</title>
        <authorList>
            <person name="Yoshida Y."/>
            <person name="Kikawada T."/>
            <person name="Gusev O."/>
        </authorList>
    </citation>
    <scope>NUCLEOTIDE SEQUENCE</scope>
    <source>
        <strain evidence="14">NIAS01</strain>
        <tissue evidence="14">Whole body or cell culture</tissue>
    </source>
</reference>
<dbReference type="GO" id="GO:0043829">
    <property type="term" value="F:tRNA-specific adenosine-37 deaminase activity"/>
    <property type="evidence" value="ECO:0007669"/>
    <property type="project" value="UniProtKB-EC"/>
</dbReference>
<organism evidence="14 15">
    <name type="scientific">Polypedilum vanderplanki</name>
    <name type="common">Sleeping chironomid midge</name>
    <dbReference type="NCBI Taxonomy" id="319348"/>
    <lineage>
        <taxon>Eukaryota</taxon>
        <taxon>Metazoa</taxon>
        <taxon>Ecdysozoa</taxon>
        <taxon>Arthropoda</taxon>
        <taxon>Hexapoda</taxon>
        <taxon>Insecta</taxon>
        <taxon>Pterygota</taxon>
        <taxon>Neoptera</taxon>
        <taxon>Endopterygota</taxon>
        <taxon>Diptera</taxon>
        <taxon>Nematocera</taxon>
        <taxon>Chironomoidea</taxon>
        <taxon>Chironomidae</taxon>
        <taxon>Chironominae</taxon>
        <taxon>Polypedilum</taxon>
        <taxon>Polypedilum</taxon>
    </lineage>
</organism>
<feature type="region of interest" description="Disordered" evidence="12">
    <location>
        <begin position="137"/>
        <end position="167"/>
    </location>
</feature>
<accession>A0A9J6CP13</accession>
<dbReference type="GO" id="GO:0008033">
    <property type="term" value="P:tRNA processing"/>
    <property type="evidence" value="ECO:0007669"/>
    <property type="project" value="UniProtKB-KW"/>
</dbReference>
<dbReference type="GO" id="GO:0046872">
    <property type="term" value="F:metal ion binding"/>
    <property type="evidence" value="ECO:0007669"/>
    <property type="project" value="UniProtKB-KW"/>
</dbReference>
<evidence type="ECO:0000256" key="4">
    <source>
        <dbReference type="ARBA" id="ARBA00022833"/>
    </source>
</evidence>
<evidence type="ECO:0000313" key="15">
    <source>
        <dbReference type="Proteomes" id="UP001107558"/>
    </source>
</evidence>
<dbReference type="PANTHER" id="PTHR46516">
    <property type="entry name" value="TRNA-SPECIFIC ADENOSINE DEAMINASE 1"/>
    <property type="match status" value="1"/>
</dbReference>
<dbReference type="SMART" id="SM00552">
    <property type="entry name" value="ADEAMc"/>
    <property type="match status" value="1"/>
</dbReference>
<dbReference type="Pfam" id="PF02137">
    <property type="entry name" value="A_deamin"/>
    <property type="match status" value="1"/>
</dbReference>
<comment type="function">
    <text evidence="6">Specifically deaminates adenosine-37 to inosine in tRNA-Ala.</text>
</comment>
<evidence type="ECO:0000256" key="1">
    <source>
        <dbReference type="ARBA" id="ARBA00022694"/>
    </source>
</evidence>